<dbReference type="EMBL" id="FXTN01000006">
    <property type="protein sequence ID" value="SMO76843.1"/>
    <property type="molecule type" value="Genomic_DNA"/>
</dbReference>
<evidence type="ECO:0000256" key="2">
    <source>
        <dbReference type="RuleBase" id="RU363072"/>
    </source>
</evidence>
<dbReference type="GO" id="GO:0016020">
    <property type="term" value="C:membrane"/>
    <property type="evidence" value="ECO:0007669"/>
    <property type="project" value="InterPro"/>
</dbReference>
<dbReference type="GO" id="GO:0008643">
    <property type="term" value="P:carbohydrate transport"/>
    <property type="evidence" value="ECO:0007669"/>
    <property type="project" value="InterPro"/>
</dbReference>
<dbReference type="InterPro" id="IPR038673">
    <property type="entry name" value="OprB_sf"/>
</dbReference>
<dbReference type="InterPro" id="IPR007049">
    <property type="entry name" value="Carb-sel_porin_OprB"/>
</dbReference>
<accession>A0A521DYR1</accession>
<dbReference type="Pfam" id="PF04966">
    <property type="entry name" value="OprB"/>
    <property type="match status" value="1"/>
</dbReference>
<evidence type="ECO:0000313" key="4">
    <source>
        <dbReference type="Proteomes" id="UP000320300"/>
    </source>
</evidence>
<evidence type="ECO:0000313" key="3">
    <source>
        <dbReference type="EMBL" id="SMO76843.1"/>
    </source>
</evidence>
<organism evidence="3 4">
    <name type="scientific">Pedobacter westerhofensis</name>
    <dbReference type="NCBI Taxonomy" id="425512"/>
    <lineage>
        <taxon>Bacteria</taxon>
        <taxon>Pseudomonadati</taxon>
        <taxon>Bacteroidota</taxon>
        <taxon>Sphingobacteriia</taxon>
        <taxon>Sphingobacteriales</taxon>
        <taxon>Sphingobacteriaceae</taxon>
        <taxon>Pedobacter</taxon>
    </lineage>
</organism>
<gene>
    <name evidence="3" type="ORF">SAMN06265348_106373</name>
</gene>
<proteinExistence type="inferred from homology"/>
<protein>
    <submittedName>
        <fullName evidence="3">High affinity Mn2+ porin</fullName>
    </submittedName>
</protein>
<evidence type="ECO:0000256" key="1">
    <source>
        <dbReference type="ARBA" id="ARBA00008769"/>
    </source>
</evidence>
<dbReference type="Proteomes" id="UP000320300">
    <property type="component" value="Unassembled WGS sequence"/>
</dbReference>
<dbReference type="GO" id="GO:0015288">
    <property type="term" value="F:porin activity"/>
    <property type="evidence" value="ECO:0007669"/>
    <property type="project" value="InterPro"/>
</dbReference>
<reference evidence="3 4" key="1">
    <citation type="submission" date="2017-05" db="EMBL/GenBank/DDBJ databases">
        <authorList>
            <person name="Varghese N."/>
            <person name="Submissions S."/>
        </authorList>
    </citation>
    <scope>NUCLEOTIDE SEQUENCE [LARGE SCALE GENOMIC DNA]</scope>
    <source>
        <strain evidence="3 4">DSM 19036</strain>
    </source>
</reference>
<name>A0A521DYR1_9SPHI</name>
<sequence length="436" mass="48484">MKKIVLLAFATMAICKGYAQTDSLIKKRFNLHFQQTVITQTKPGFSAKYSGDNSLSTVHETATSLTTTLFGGARLWKGAEAYFNPEMSGGKGFSQTLGLAGFTNGETFRVGSPEPAIYIARAYLVQTFGWGSEVDTLADDQNQLAGYRKKRYFSITAGKFGLNDFFDNNAFSHDARSQFMNWSLMANGAWDYPANTRGYVFGAIFELGQPDWSLRLATTMVTNSANGAIWDAKIGKAHAFTLEYEKRYAISDQKGTIRVLGFNNSAKMGSYRLAVTQNPLAPDITETRAYGRDKYGFGLNIEQNVNSNLGVFAKISYNDGKTETWAFTEIDRSLSFGAVLNGRSWNQKDAEIGLAFVGNGISKDHRDYLADGGYGFIIGDGKLNYAPEMITEVYYKVNVYQHKFFLSPDYQFVLHPAYNKDRGPVNAFALRAHVEF</sequence>
<dbReference type="Gene3D" id="2.40.160.180">
    <property type="entry name" value="Carbohydrate-selective porin OprB"/>
    <property type="match status" value="1"/>
</dbReference>
<dbReference type="AlphaFoldDB" id="A0A521DYR1"/>
<comment type="similarity">
    <text evidence="1 2">Belongs to the OprB family.</text>
</comment>
<keyword evidence="4" id="KW-1185">Reference proteome</keyword>
<dbReference type="RefSeq" id="WP_185960478.1">
    <property type="nucleotide sequence ID" value="NZ_CBCSJO010000006.1"/>
</dbReference>